<dbReference type="EMBL" id="VDEP01000036">
    <property type="protein sequence ID" value="KAA1136113.1"/>
    <property type="molecule type" value="Genomic_DNA"/>
</dbReference>
<dbReference type="PANTHER" id="PTHR33069:SF3">
    <property type="entry name" value="DYNEIN HEAVY CHAIN TAIL DOMAIN-CONTAINING PROTEIN"/>
    <property type="match status" value="1"/>
</dbReference>
<dbReference type="PANTHER" id="PTHR33069">
    <property type="entry name" value="CHROMOSOME 7, WHOLE GENOME SHOTGUN SEQUENCE-RELATED"/>
    <property type="match status" value="1"/>
</dbReference>
<organism evidence="3 5">
    <name type="scientific">Puccinia graminis f. sp. tritici</name>
    <dbReference type="NCBI Taxonomy" id="56615"/>
    <lineage>
        <taxon>Eukaryota</taxon>
        <taxon>Fungi</taxon>
        <taxon>Dikarya</taxon>
        <taxon>Basidiomycota</taxon>
        <taxon>Pucciniomycotina</taxon>
        <taxon>Pucciniomycetes</taxon>
        <taxon>Pucciniales</taxon>
        <taxon>Pucciniaceae</taxon>
        <taxon>Puccinia</taxon>
    </lineage>
</organism>
<dbReference type="AlphaFoldDB" id="A0A5B0SFU5"/>
<sequence>MEELPTVIGSSARLHLRTQHLPLLLDQLCQLLLSLDLSLREPHPTFNQALIVLIEMHQSVNQIKSSTASVLQSATPENDSHLRNPPENNTHLGNLETITLYRCFQVALRCKGIVFNLARILGSYISHLRVRLVRALAIAAGRFSDNNQQIPDEVSFQEDIEEYTDRSVRWESNTIKIFIEWLALSNLDAMKVEWKTMVKQSDTILTGLFAFKNTTNHLKNLIIRNQIKGLIPVAKLS</sequence>
<comment type="caution">
    <text evidence="3">The sequence shown here is derived from an EMBL/GenBank/DDBJ whole genome shotgun (WGS) entry which is preliminary data.</text>
</comment>
<evidence type="ECO:0000313" key="4">
    <source>
        <dbReference type="Proteomes" id="UP000324748"/>
    </source>
</evidence>
<gene>
    <name evidence="2" type="ORF">PGT21_016428</name>
    <name evidence="3" type="ORF">PGTUg99_031137</name>
</gene>
<name>A0A5B0SFU5_PUCGR</name>
<evidence type="ECO:0000313" key="5">
    <source>
        <dbReference type="Proteomes" id="UP000325313"/>
    </source>
</evidence>
<evidence type="ECO:0000256" key="1">
    <source>
        <dbReference type="SAM" id="MobiDB-lite"/>
    </source>
</evidence>
<dbReference type="Proteomes" id="UP000324748">
    <property type="component" value="Unassembled WGS sequence"/>
</dbReference>
<evidence type="ECO:0000313" key="3">
    <source>
        <dbReference type="EMBL" id="KAA1136113.1"/>
    </source>
</evidence>
<proteinExistence type="predicted"/>
<dbReference type="EMBL" id="VSWC01000106">
    <property type="protein sequence ID" value="KAA1085701.1"/>
    <property type="molecule type" value="Genomic_DNA"/>
</dbReference>
<dbReference type="Proteomes" id="UP000325313">
    <property type="component" value="Unassembled WGS sequence"/>
</dbReference>
<feature type="region of interest" description="Disordered" evidence="1">
    <location>
        <begin position="67"/>
        <end position="88"/>
    </location>
</feature>
<accession>A0A5B0SFU5</accession>
<protein>
    <submittedName>
        <fullName evidence="3">Uncharacterized protein</fullName>
    </submittedName>
</protein>
<evidence type="ECO:0000313" key="2">
    <source>
        <dbReference type="EMBL" id="KAA1085701.1"/>
    </source>
</evidence>
<feature type="compositionally biased region" description="Polar residues" evidence="1">
    <location>
        <begin position="67"/>
        <end position="77"/>
    </location>
</feature>
<keyword evidence="4" id="KW-1185">Reference proteome</keyword>
<reference evidence="4 5" key="1">
    <citation type="submission" date="2019-05" db="EMBL/GenBank/DDBJ databases">
        <title>Emergence of the Ug99 lineage of the wheat stem rust pathogen through somatic hybridization.</title>
        <authorList>
            <person name="Li F."/>
            <person name="Upadhyaya N.M."/>
            <person name="Sperschneider J."/>
            <person name="Matny O."/>
            <person name="Nguyen-Phuc H."/>
            <person name="Mago R."/>
            <person name="Raley C."/>
            <person name="Miller M.E."/>
            <person name="Silverstein K.A.T."/>
            <person name="Henningsen E."/>
            <person name="Hirsch C.D."/>
            <person name="Visser B."/>
            <person name="Pretorius Z.A."/>
            <person name="Steffenson B.J."/>
            <person name="Schwessinger B."/>
            <person name="Dodds P.N."/>
            <person name="Figueroa M."/>
        </authorList>
    </citation>
    <scope>NUCLEOTIDE SEQUENCE [LARGE SCALE GENOMIC DNA]</scope>
    <source>
        <strain evidence="2">21-0</strain>
        <strain evidence="3 5">Ug99</strain>
    </source>
</reference>